<dbReference type="Proteomes" id="UP001148838">
    <property type="component" value="Unassembled WGS sequence"/>
</dbReference>
<feature type="domain" description="CHK kinase-like" evidence="1">
    <location>
        <begin position="436"/>
        <end position="631"/>
    </location>
</feature>
<sequence>MQDINQQDLESLLRPQLGNEVIVESFTSKPLTQPGENYGSTMLALEVNIIKGDDKATRSKLDLVAKLVFPPGFLWKIFDPPNTAWKEILCYISVKEEYEKLQKEKCVPKEKFLDVFPRCYGARTTLSKEIGEKADENAVLLLENLKTLNYRLGDRKKGLDLTHTRLAVSQLARFHAISIALKNLKPQVFKDTVLRACRPHNFDIDEEEMRANTPKLLNSVKIVPECEMYVDRVLQAINMGIQRQFDKSLLPPCELYATIVHSDFWVNNMMFKYDPNNENTPIYYNLQNLLIHFHTTMQEINRQDLESLLRPQLGNDVIVESFTSKPLTQPGENYGSTMLALEVNILKGEDKATRTKLDLAAKLVPPPGFLWKVFDPPNTAWKEILCYISVKEEYENLQKEKCVPKEKFLDVFPRCYGARTTLSKEIGEKADENAVLLLENLKTLNYRLGDRKKGLDITHTRLVVSQLARFHAMSIALKILKPQVFKDTVLKACRRHNLDFSEEEMRANTPRLLNNVKIIPECEMYVDRVLQAINMGIQRHLDKSLLPPCELYATIVHADFWVNNMMFKYDPNNENTPVGIKFVDFQILDYSSCVRDLIFFLYTSTEEGVISNHYDELIRLYHDNFTDCLKVTGYDTNAYTFQSLLNEIDAYAPVEADHILFMLTPICADTNDVPQSLSEIDGLTSVFPEPNAAQKRKTKEFIIDFVKRGWI</sequence>
<comment type="caution">
    <text evidence="2">The sequence shown here is derived from an EMBL/GenBank/DDBJ whole genome shotgun (WGS) entry which is preliminary data.</text>
</comment>
<gene>
    <name evidence="2" type="ORF">ANN_02563</name>
</gene>
<dbReference type="SMART" id="SM00587">
    <property type="entry name" value="CHK"/>
    <property type="match status" value="2"/>
</dbReference>
<keyword evidence="3" id="KW-1185">Reference proteome</keyword>
<name>A0ABQ8TWW5_PERAM</name>
<evidence type="ECO:0000313" key="2">
    <source>
        <dbReference type="EMBL" id="KAJ4451123.1"/>
    </source>
</evidence>
<protein>
    <recommendedName>
        <fullName evidence="1">CHK kinase-like domain-containing protein</fullName>
    </recommendedName>
</protein>
<dbReference type="InterPro" id="IPR011009">
    <property type="entry name" value="Kinase-like_dom_sf"/>
</dbReference>
<dbReference type="PANTHER" id="PTHR11012:SF55">
    <property type="entry name" value="BHLH DOMAIN-CONTAINING PROTEIN"/>
    <property type="match status" value="1"/>
</dbReference>
<reference evidence="2 3" key="1">
    <citation type="journal article" date="2022" name="Allergy">
        <title>Genome assembly and annotation of Periplaneta americana reveal a comprehensive cockroach allergen profile.</title>
        <authorList>
            <person name="Wang L."/>
            <person name="Xiong Q."/>
            <person name="Saelim N."/>
            <person name="Wang L."/>
            <person name="Nong W."/>
            <person name="Wan A.T."/>
            <person name="Shi M."/>
            <person name="Liu X."/>
            <person name="Cao Q."/>
            <person name="Hui J.H.L."/>
            <person name="Sookrung N."/>
            <person name="Leung T.F."/>
            <person name="Tungtrongchitr A."/>
            <person name="Tsui S.K.W."/>
        </authorList>
    </citation>
    <scope>NUCLEOTIDE SEQUENCE [LARGE SCALE GENOMIC DNA]</scope>
    <source>
        <strain evidence="2">PWHHKU_190912</strain>
    </source>
</reference>
<evidence type="ECO:0000259" key="1">
    <source>
        <dbReference type="SMART" id="SM00587"/>
    </source>
</evidence>
<accession>A0ABQ8TWW5</accession>
<dbReference type="EMBL" id="JAJSOF020000001">
    <property type="protein sequence ID" value="KAJ4451123.1"/>
    <property type="molecule type" value="Genomic_DNA"/>
</dbReference>
<proteinExistence type="predicted"/>
<dbReference type="PANTHER" id="PTHR11012">
    <property type="entry name" value="PROTEIN KINASE-LIKE DOMAIN-CONTAINING"/>
    <property type="match status" value="1"/>
</dbReference>
<dbReference type="InterPro" id="IPR004119">
    <property type="entry name" value="EcKL"/>
</dbReference>
<feature type="domain" description="CHK kinase-like" evidence="1">
    <location>
        <begin position="140"/>
        <end position="303"/>
    </location>
</feature>
<evidence type="ECO:0000313" key="3">
    <source>
        <dbReference type="Proteomes" id="UP001148838"/>
    </source>
</evidence>
<dbReference type="Pfam" id="PF02958">
    <property type="entry name" value="EcKL"/>
    <property type="match status" value="2"/>
</dbReference>
<dbReference type="InterPro" id="IPR015897">
    <property type="entry name" value="CHK_kinase-like"/>
</dbReference>
<dbReference type="Gene3D" id="3.90.1200.10">
    <property type="match status" value="1"/>
</dbReference>
<organism evidence="2 3">
    <name type="scientific">Periplaneta americana</name>
    <name type="common">American cockroach</name>
    <name type="synonym">Blatta americana</name>
    <dbReference type="NCBI Taxonomy" id="6978"/>
    <lineage>
        <taxon>Eukaryota</taxon>
        <taxon>Metazoa</taxon>
        <taxon>Ecdysozoa</taxon>
        <taxon>Arthropoda</taxon>
        <taxon>Hexapoda</taxon>
        <taxon>Insecta</taxon>
        <taxon>Pterygota</taxon>
        <taxon>Neoptera</taxon>
        <taxon>Polyneoptera</taxon>
        <taxon>Dictyoptera</taxon>
        <taxon>Blattodea</taxon>
        <taxon>Blattoidea</taxon>
        <taxon>Blattidae</taxon>
        <taxon>Blattinae</taxon>
        <taxon>Periplaneta</taxon>
    </lineage>
</organism>
<dbReference type="SUPFAM" id="SSF56112">
    <property type="entry name" value="Protein kinase-like (PK-like)"/>
    <property type="match status" value="2"/>
</dbReference>